<dbReference type="PROSITE" id="PS51208">
    <property type="entry name" value="AUTOTRANSPORTER"/>
    <property type="match status" value="1"/>
</dbReference>
<evidence type="ECO:0000313" key="3">
    <source>
        <dbReference type="EMBL" id="SHG29332.1"/>
    </source>
</evidence>
<dbReference type="Proteomes" id="UP000184485">
    <property type="component" value="Unassembled WGS sequence"/>
</dbReference>
<dbReference type="NCBIfam" id="TIGR01414">
    <property type="entry name" value="autotrans_barl"/>
    <property type="match status" value="1"/>
</dbReference>
<feature type="domain" description="Autotransporter" evidence="2">
    <location>
        <begin position="386"/>
        <end position="664"/>
    </location>
</feature>
<evidence type="ECO:0000256" key="1">
    <source>
        <dbReference type="SAM" id="SignalP"/>
    </source>
</evidence>
<dbReference type="Gene3D" id="2.40.128.130">
    <property type="entry name" value="Autotransporter beta-domain"/>
    <property type="match status" value="1"/>
</dbReference>
<dbReference type="RefSeq" id="WP_073056222.1">
    <property type="nucleotide sequence ID" value="NZ_FQUP01000004.1"/>
</dbReference>
<proteinExistence type="predicted"/>
<evidence type="ECO:0000259" key="2">
    <source>
        <dbReference type="PROSITE" id="PS51208"/>
    </source>
</evidence>
<dbReference type="InterPro" id="IPR036709">
    <property type="entry name" value="Autotransporte_beta_dom_sf"/>
</dbReference>
<gene>
    <name evidence="3" type="ORF">SAMN02745157_3936</name>
</gene>
<keyword evidence="1" id="KW-0732">Signal</keyword>
<reference evidence="3 4" key="1">
    <citation type="submission" date="2016-11" db="EMBL/GenBank/DDBJ databases">
        <authorList>
            <person name="Jaros S."/>
            <person name="Januszkiewicz K."/>
            <person name="Wedrychowicz H."/>
        </authorList>
    </citation>
    <scope>NUCLEOTIDE SEQUENCE [LARGE SCALE GENOMIC DNA]</scope>
    <source>
        <strain evidence="3 4">DSM 19436</strain>
    </source>
</reference>
<evidence type="ECO:0000313" key="4">
    <source>
        <dbReference type="Proteomes" id="UP000184485"/>
    </source>
</evidence>
<dbReference type="InterPro" id="IPR006315">
    <property type="entry name" value="OM_autotransptr_brl_dom"/>
</dbReference>
<name>A0A1M5ILZ8_9HYPH</name>
<dbReference type="EMBL" id="FQUP01000004">
    <property type="protein sequence ID" value="SHG29332.1"/>
    <property type="molecule type" value="Genomic_DNA"/>
</dbReference>
<protein>
    <submittedName>
        <fullName evidence="3">Outer membrane autotransporter barrel domain-containing protein</fullName>
    </submittedName>
</protein>
<dbReference type="Pfam" id="PF03797">
    <property type="entry name" value="Autotransporter"/>
    <property type="match status" value="1"/>
</dbReference>
<dbReference type="InterPro" id="IPR005546">
    <property type="entry name" value="Autotransporte_beta"/>
</dbReference>
<dbReference type="OrthoDB" id="9780507at2"/>
<dbReference type="GO" id="GO:0019867">
    <property type="term" value="C:outer membrane"/>
    <property type="evidence" value="ECO:0007669"/>
    <property type="project" value="InterPro"/>
</dbReference>
<dbReference type="SUPFAM" id="SSF103515">
    <property type="entry name" value="Autotransporter"/>
    <property type="match status" value="1"/>
</dbReference>
<accession>A0A1M5ILZ8</accession>
<sequence length="664" mass="67801">MRATKRLTQLGAAVAALLGLSPPDMASAQSQWDATISNTNWYVPVPQLLAYGSSSTSFANPIPLGDQTLWTLGTATNGAFTGASSAQLSLGKAITTSSLAMSGQVAPDGSVVIVFSNPDGSDPVVGLGQMKTVDGEPAMLMQMITGSELLVSHWAYMLTYDPATFTPPAPQAIPVTLSSFQWTWTAGTPWRIVDPALFGSKAPGTFVITNYTNGYFWGKGIGPDGDAGVTYTLLGSITPDGKVLYNTLLDGNLSSLYGDIEGDASAAEMILSGYGVNGVDAIPSAFLSLVRPYADTVAAAGLTAAVPAARTLYEVAGTEAGLTGPLSPAILTLNDLSGAALVAAVGETLPVLAGAGPRITADNQRMLQQIIADRLGGIAGGAGDTARMGSWNAWLRPLGGGLAQSGRDGVPGYSASTGGVAIGFDKSVAAGVSLGSAFAYSRSNASGDAVDAPGSLSIDSYVFGLYGSMALTPSLGLDLQLNAGINDNSATRAISFMGSTASADYSGYTFEAGMRLKQRIDLSPKLVVTPALTASYLHVADDAYSETGADGLNLHVAYQAYDELPVGAEVALSYAIATDIAINAHGGLTYNPLDTGTAITASYEGGGDAFLTEGDDVSRWLISAGLGLVGQPRPGSSLGLYYDMQASPTGFLSQAGSVALQLSF</sequence>
<keyword evidence="4" id="KW-1185">Reference proteome</keyword>
<dbReference type="AlphaFoldDB" id="A0A1M5ILZ8"/>
<organism evidence="3 4">
    <name type="scientific">Kaistia soli DSM 19436</name>
    <dbReference type="NCBI Taxonomy" id="1122133"/>
    <lineage>
        <taxon>Bacteria</taxon>
        <taxon>Pseudomonadati</taxon>
        <taxon>Pseudomonadota</taxon>
        <taxon>Alphaproteobacteria</taxon>
        <taxon>Hyphomicrobiales</taxon>
        <taxon>Kaistiaceae</taxon>
        <taxon>Kaistia</taxon>
    </lineage>
</organism>
<dbReference type="STRING" id="1122133.SAMN02745157_3936"/>
<feature type="signal peptide" evidence="1">
    <location>
        <begin position="1"/>
        <end position="26"/>
    </location>
</feature>
<dbReference type="SMART" id="SM00869">
    <property type="entry name" value="Autotransporter"/>
    <property type="match status" value="1"/>
</dbReference>
<feature type="chain" id="PRO_5012770531" evidence="1">
    <location>
        <begin position="27"/>
        <end position="664"/>
    </location>
</feature>